<accession>A0A212S5W0</accession>
<keyword evidence="1" id="KW-1133">Transmembrane helix</keyword>
<keyword evidence="1" id="KW-0812">Transmembrane</keyword>
<feature type="transmembrane region" description="Helical" evidence="1">
    <location>
        <begin position="34"/>
        <end position="52"/>
    </location>
</feature>
<keyword evidence="1" id="KW-0472">Membrane</keyword>
<keyword evidence="3" id="KW-1185">Reference proteome</keyword>
<feature type="transmembrane region" description="Helical" evidence="1">
    <location>
        <begin position="64"/>
        <end position="84"/>
    </location>
</feature>
<feature type="transmembrane region" description="Helical" evidence="1">
    <location>
        <begin position="243"/>
        <end position="263"/>
    </location>
</feature>
<proteinExistence type="predicted"/>
<evidence type="ECO:0000313" key="3">
    <source>
        <dbReference type="Proteomes" id="UP000198418"/>
    </source>
</evidence>
<feature type="transmembrane region" description="Helical" evidence="1">
    <location>
        <begin position="146"/>
        <end position="173"/>
    </location>
</feature>
<feature type="transmembrane region" description="Helical" evidence="1">
    <location>
        <begin position="478"/>
        <end position="495"/>
    </location>
</feature>
<dbReference type="OrthoDB" id="7339241at2"/>
<feature type="transmembrane region" description="Helical" evidence="1">
    <location>
        <begin position="115"/>
        <end position="134"/>
    </location>
</feature>
<dbReference type="EMBL" id="FYDG01000013">
    <property type="protein sequence ID" value="SNB80559.1"/>
    <property type="molecule type" value="Genomic_DNA"/>
</dbReference>
<feature type="transmembrane region" description="Helical" evidence="1">
    <location>
        <begin position="185"/>
        <end position="204"/>
    </location>
</feature>
<organism evidence="2 3">
    <name type="scientific">Rhodoblastus acidophilus</name>
    <name type="common">Rhodopseudomonas acidophila</name>
    <dbReference type="NCBI Taxonomy" id="1074"/>
    <lineage>
        <taxon>Bacteria</taxon>
        <taxon>Pseudomonadati</taxon>
        <taxon>Pseudomonadota</taxon>
        <taxon>Alphaproteobacteria</taxon>
        <taxon>Hyphomicrobiales</taxon>
        <taxon>Rhodoblastaceae</taxon>
        <taxon>Rhodoblastus</taxon>
    </lineage>
</organism>
<protein>
    <submittedName>
        <fullName evidence="2">ABC-2 type transport system permease protein</fullName>
    </submittedName>
</protein>
<dbReference type="RefSeq" id="WP_088522001.1">
    <property type="nucleotide sequence ID" value="NZ_FYDG01000013.1"/>
</dbReference>
<dbReference type="Proteomes" id="UP000198418">
    <property type="component" value="Unassembled WGS sequence"/>
</dbReference>
<feature type="transmembrane region" description="Helical" evidence="1">
    <location>
        <begin position="416"/>
        <end position="434"/>
    </location>
</feature>
<gene>
    <name evidence="2" type="ORF">SAMN06265338_11346</name>
</gene>
<sequence>MTSLSLPRLLRHDLTLSWRRLCAFLRAKNDAQGFAVIGAVVLALHGAGWWFATSLTQAAADDGRVFLMAAGMVIVLPWLFSQGLTGATRALYSRGDLDLLLSSPLSPRKILTSRALAVAIESFGAVGLFLLPIADDAALQDGAVWLAIGPALAATVLLTTGLALAATLGLVALLGPKRTRSVGQVLATLVGAWFVILAQIFNFLPADWRAALHAQMSAPAPGGLFDPATPLWLPARAAAGDSFALALWTLLGLGVFIASIGLLGRAFARGALSAAGDAHAMPVACAKDRGFRCDRAGALRRKEWRLLARDPYLVSQVLLQSLYTLPIALVIWKALGGGGALAVSISPALVAIAAQLAAALAFLAASSEQASDFVASAPVSPREILRRKLEAVAAPVGLFLALPLGALAWVDPRVGAITLGFALAAAASTAALNFWKPLENRRGDLIKTHAQNKLVGLVEHGLSLCFAIAALLACLDLWQTILPIGAAMGLLWLNAPRPARMAPRAA</sequence>
<name>A0A212S5W0_RHOAC</name>
<feature type="transmembrane region" description="Helical" evidence="1">
    <location>
        <begin position="391"/>
        <end position="410"/>
    </location>
</feature>
<feature type="transmembrane region" description="Helical" evidence="1">
    <location>
        <begin position="454"/>
        <end position="472"/>
    </location>
</feature>
<feature type="transmembrane region" description="Helical" evidence="1">
    <location>
        <begin position="312"/>
        <end position="335"/>
    </location>
</feature>
<evidence type="ECO:0000256" key="1">
    <source>
        <dbReference type="SAM" id="Phobius"/>
    </source>
</evidence>
<reference evidence="3" key="1">
    <citation type="submission" date="2017-06" db="EMBL/GenBank/DDBJ databases">
        <authorList>
            <person name="Varghese N."/>
            <person name="Submissions S."/>
        </authorList>
    </citation>
    <scope>NUCLEOTIDE SEQUENCE [LARGE SCALE GENOMIC DNA]</scope>
    <source>
        <strain evidence="3">DSM 137</strain>
    </source>
</reference>
<feature type="transmembrane region" description="Helical" evidence="1">
    <location>
        <begin position="341"/>
        <end position="363"/>
    </location>
</feature>
<evidence type="ECO:0000313" key="2">
    <source>
        <dbReference type="EMBL" id="SNB80559.1"/>
    </source>
</evidence>
<dbReference type="AlphaFoldDB" id="A0A212S5W0"/>